<feature type="transmembrane region" description="Helical" evidence="1">
    <location>
        <begin position="41"/>
        <end position="60"/>
    </location>
</feature>
<dbReference type="EMBL" id="BMOD01000026">
    <property type="protein sequence ID" value="GGJ53068.1"/>
    <property type="molecule type" value="Genomic_DNA"/>
</dbReference>
<evidence type="ECO:0000313" key="2">
    <source>
        <dbReference type="EMBL" id="GGJ53068.1"/>
    </source>
</evidence>
<proteinExistence type="predicted"/>
<organism evidence="2 3">
    <name type="scientific">Deinococcus roseus</name>
    <dbReference type="NCBI Taxonomy" id="392414"/>
    <lineage>
        <taxon>Bacteria</taxon>
        <taxon>Thermotogati</taxon>
        <taxon>Deinococcota</taxon>
        <taxon>Deinococci</taxon>
        <taxon>Deinococcales</taxon>
        <taxon>Deinococcaceae</taxon>
        <taxon>Deinococcus</taxon>
    </lineage>
</organism>
<accession>A0ABQ2DFZ3</accession>
<keyword evidence="1" id="KW-1133">Transmembrane helix</keyword>
<name>A0ABQ2DFZ3_9DEIO</name>
<evidence type="ECO:0008006" key="4">
    <source>
        <dbReference type="Google" id="ProtNLM"/>
    </source>
</evidence>
<keyword evidence="1" id="KW-0812">Transmembrane</keyword>
<evidence type="ECO:0000313" key="3">
    <source>
        <dbReference type="Proteomes" id="UP000632222"/>
    </source>
</evidence>
<evidence type="ECO:0000256" key="1">
    <source>
        <dbReference type="SAM" id="Phobius"/>
    </source>
</evidence>
<keyword evidence="1" id="KW-0472">Membrane</keyword>
<reference evidence="3" key="1">
    <citation type="journal article" date="2019" name="Int. J. Syst. Evol. Microbiol.">
        <title>The Global Catalogue of Microorganisms (GCM) 10K type strain sequencing project: providing services to taxonomists for standard genome sequencing and annotation.</title>
        <authorList>
            <consortium name="The Broad Institute Genomics Platform"/>
            <consortium name="The Broad Institute Genome Sequencing Center for Infectious Disease"/>
            <person name="Wu L."/>
            <person name="Ma J."/>
        </authorList>
    </citation>
    <scope>NUCLEOTIDE SEQUENCE [LARGE SCALE GENOMIC DNA]</scope>
    <source>
        <strain evidence="3">JCM 14370</strain>
    </source>
</reference>
<sequence length="138" mass="15357">MQFVRLLVGWVVIAFSALMMVAAFGDLFGGQPAGRETSVGVLWGMVVFFALTLYGGIWLIRSGKPNLEVLSRKVLAFVEQEKGRVTIAEVVLHCNLSVEVAKRIMDQFIREGMARLEVSDLLQEVYVFEGLLPEPVKL</sequence>
<protein>
    <recommendedName>
        <fullName evidence="4">MarR family transcriptional regulator</fullName>
    </recommendedName>
</protein>
<gene>
    <name evidence="2" type="ORF">GCM10008938_43810</name>
</gene>
<dbReference type="RefSeq" id="WP_189007023.1">
    <property type="nucleotide sequence ID" value="NZ_BMOD01000026.1"/>
</dbReference>
<dbReference type="Proteomes" id="UP000632222">
    <property type="component" value="Unassembled WGS sequence"/>
</dbReference>
<keyword evidence="3" id="KW-1185">Reference proteome</keyword>
<comment type="caution">
    <text evidence="2">The sequence shown here is derived from an EMBL/GenBank/DDBJ whole genome shotgun (WGS) entry which is preliminary data.</text>
</comment>